<dbReference type="OrthoDB" id="9786473at2"/>
<evidence type="ECO:0000256" key="1">
    <source>
        <dbReference type="SAM" id="Phobius"/>
    </source>
</evidence>
<evidence type="ECO:0000313" key="3">
    <source>
        <dbReference type="Proteomes" id="UP000192418"/>
    </source>
</evidence>
<feature type="transmembrane region" description="Helical" evidence="1">
    <location>
        <begin position="128"/>
        <end position="148"/>
    </location>
</feature>
<evidence type="ECO:0000313" key="2">
    <source>
        <dbReference type="EMBL" id="SMD02363.1"/>
    </source>
</evidence>
<keyword evidence="1" id="KW-0472">Membrane</keyword>
<proteinExistence type="predicted"/>
<keyword evidence="1" id="KW-0812">Transmembrane</keyword>
<feature type="transmembrane region" description="Helical" evidence="1">
    <location>
        <begin position="178"/>
        <end position="196"/>
    </location>
</feature>
<keyword evidence="1" id="KW-1133">Transmembrane helix</keyword>
<name>A0A1W2DY49_9BACT</name>
<dbReference type="InterPro" id="IPR014509">
    <property type="entry name" value="YjdF-like"/>
</dbReference>
<gene>
    <name evidence="2" type="ORF">SAMN02746065_12219</name>
</gene>
<feature type="transmembrane region" description="Helical" evidence="1">
    <location>
        <begin position="62"/>
        <end position="82"/>
    </location>
</feature>
<accession>A0A1W2DY49</accession>
<dbReference type="Pfam" id="PF09997">
    <property type="entry name" value="DUF2238"/>
    <property type="match status" value="1"/>
</dbReference>
<feature type="transmembrane region" description="Helical" evidence="1">
    <location>
        <begin position="102"/>
        <end position="119"/>
    </location>
</feature>
<feature type="transmembrane region" description="Helical" evidence="1">
    <location>
        <begin position="12"/>
        <end position="29"/>
    </location>
</feature>
<protein>
    <submittedName>
        <fullName evidence="2">Putative membrane protein</fullName>
    </submittedName>
</protein>
<dbReference type="EMBL" id="FWXY01000022">
    <property type="protein sequence ID" value="SMD02363.1"/>
    <property type="molecule type" value="Genomic_DNA"/>
</dbReference>
<keyword evidence="3" id="KW-1185">Reference proteome</keyword>
<reference evidence="2 3" key="1">
    <citation type="submission" date="2017-04" db="EMBL/GenBank/DDBJ databases">
        <authorList>
            <person name="Afonso C.L."/>
            <person name="Miller P.J."/>
            <person name="Scott M.A."/>
            <person name="Spackman E."/>
            <person name="Goraichik I."/>
            <person name="Dimitrov K.M."/>
            <person name="Suarez D.L."/>
            <person name="Swayne D.E."/>
        </authorList>
    </citation>
    <scope>NUCLEOTIDE SEQUENCE [LARGE SCALE GENOMIC DNA]</scope>
    <source>
        <strain evidence="2 3">DSM 3385</strain>
    </source>
</reference>
<dbReference type="AlphaFoldDB" id="A0A1W2DY49"/>
<dbReference type="InterPro" id="IPR058534">
    <property type="entry name" value="YjdF"/>
</dbReference>
<dbReference type="Proteomes" id="UP000192418">
    <property type="component" value="Unassembled WGS sequence"/>
</dbReference>
<feature type="transmembrane region" description="Helical" evidence="1">
    <location>
        <begin position="35"/>
        <end position="55"/>
    </location>
</feature>
<sequence>MVFLHNKLPHILLIAYLILFIILGIKPLSGREVWFAENLPILLIVILFVVTYRWFRFSNLSYFLISFLIFMHTIGGYYTFAAVPFDWFTDFFGFERNHYDRIAHFTVGFYAFPIAELLTCKKLTNSKVITYLFALFAIMSLAGTYEVMEWQFAILGDPKAGIEVLGSQGDIWDAQKDIVADTLGAIFAIVIFHFLGPKRAI</sequence>
<organism evidence="2 3">
    <name type="scientific">Desulfocicer vacuolatum DSM 3385</name>
    <dbReference type="NCBI Taxonomy" id="1121400"/>
    <lineage>
        <taxon>Bacteria</taxon>
        <taxon>Pseudomonadati</taxon>
        <taxon>Thermodesulfobacteriota</taxon>
        <taxon>Desulfobacteria</taxon>
        <taxon>Desulfobacterales</taxon>
        <taxon>Desulfobacteraceae</taxon>
        <taxon>Desulfocicer</taxon>
    </lineage>
</organism>
<dbReference type="PIRSF" id="PIRSF020606">
    <property type="entry name" value="UCP020606"/>
    <property type="match status" value="1"/>
</dbReference>